<feature type="region of interest" description="Disordered" evidence="1">
    <location>
        <begin position="1"/>
        <end position="56"/>
    </location>
</feature>
<gene>
    <name evidence="3" type="ORF">OCV63_03770</name>
</gene>
<accession>A0ABT2RUN2</accession>
<dbReference type="EMBL" id="JAOQKC010000004">
    <property type="protein sequence ID" value="MCU6696014.1"/>
    <property type="molecule type" value="Genomic_DNA"/>
</dbReference>
<name>A0ABT2RUN2_9FIRM</name>
<evidence type="ECO:0000313" key="3">
    <source>
        <dbReference type="EMBL" id="MCU6696014.1"/>
    </source>
</evidence>
<reference evidence="3 4" key="1">
    <citation type="journal article" date="2021" name="ISME Commun">
        <title>Automated analysis of genomic sequences facilitates high-throughput and comprehensive description of bacteria.</title>
        <authorList>
            <person name="Hitch T.C.A."/>
        </authorList>
    </citation>
    <scope>NUCLEOTIDE SEQUENCE [LARGE SCALE GENOMIC DNA]</scope>
    <source>
        <strain evidence="3 4">Sanger_04</strain>
    </source>
</reference>
<dbReference type="Proteomes" id="UP001652461">
    <property type="component" value="Unassembled WGS sequence"/>
</dbReference>
<sequence>MAEIRSIYTKKRTERRTDADRRQSACVEGATVRKLREPERRQSRGKQLSVQTSRRTKPEQRMGIGYVLFLAAALGVAMWVCVGYLQLQADNTARAKNIAALETQLSTLKDENDDEYNRVTTSVDLEKIRDIAVNELGMVYANEDQVVLYDNEGSDYVKQYADIPKDQSGLKGVLGTISR</sequence>
<keyword evidence="2" id="KW-0812">Transmembrane</keyword>
<evidence type="ECO:0000256" key="1">
    <source>
        <dbReference type="SAM" id="MobiDB-lite"/>
    </source>
</evidence>
<evidence type="ECO:0000256" key="2">
    <source>
        <dbReference type="SAM" id="Phobius"/>
    </source>
</evidence>
<keyword evidence="2" id="KW-0472">Membrane</keyword>
<evidence type="ECO:0008006" key="5">
    <source>
        <dbReference type="Google" id="ProtNLM"/>
    </source>
</evidence>
<protein>
    <recommendedName>
        <fullName evidence="5">Cell division protein FtsL</fullName>
    </recommendedName>
</protein>
<comment type="caution">
    <text evidence="3">The sequence shown here is derived from an EMBL/GenBank/DDBJ whole genome shotgun (WGS) entry which is preliminary data.</text>
</comment>
<proteinExistence type="predicted"/>
<organism evidence="3 4">
    <name type="scientific">Laedolimicola ammoniilytica</name>
    <dbReference type="NCBI Taxonomy" id="2981771"/>
    <lineage>
        <taxon>Bacteria</taxon>
        <taxon>Bacillati</taxon>
        <taxon>Bacillota</taxon>
        <taxon>Clostridia</taxon>
        <taxon>Lachnospirales</taxon>
        <taxon>Lachnospiraceae</taxon>
        <taxon>Laedolimicola</taxon>
    </lineage>
</organism>
<feature type="transmembrane region" description="Helical" evidence="2">
    <location>
        <begin position="64"/>
        <end position="87"/>
    </location>
</feature>
<evidence type="ECO:0000313" key="4">
    <source>
        <dbReference type="Proteomes" id="UP001652461"/>
    </source>
</evidence>
<dbReference type="RefSeq" id="WP_262670631.1">
    <property type="nucleotide sequence ID" value="NZ_JAOQKC010000004.1"/>
</dbReference>
<keyword evidence="2" id="KW-1133">Transmembrane helix</keyword>
<keyword evidence="4" id="KW-1185">Reference proteome</keyword>